<feature type="active site" evidence="1">
    <location>
        <position position="134"/>
    </location>
</feature>
<protein>
    <recommendedName>
        <fullName evidence="2">Fido domain-containing protein</fullName>
    </recommendedName>
</protein>
<dbReference type="AlphaFoldDB" id="A0ABD2JMJ8"/>
<dbReference type="SUPFAM" id="SSF140931">
    <property type="entry name" value="Fic-like"/>
    <property type="match status" value="1"/>
</dbReference>
<organism evidence="3 4">
    <name type="scientific">Heterodera trifolii</name>
    <dbReference type="NCBI Taxonomy" id="157864"/>
    <lineage>
        <taxon>Eukaryota</taxon>
        <taxon>Metazoa</taxon>
        <taxon>Ecdysozoa</taxon>
        <taxon>Nematoda</taxon>
        <taxon>Chromadorea</taxon>
        <taxon>Rhabditida</taxon>
        <taxon>Tylenchina</taxon>
        <taxon>Tylenchomorpha</taxon>
        <taxon>Tylenchoidea</taxon>
        <taxon>Heteroderidae</taxon>
        <taxon>Heteroderinae</taxon>
        <taxon>Heterodera</taxon>
    </lineage>
</organism>
<evidence type="ECO:0000313" key="3">
    <source>
        <dbReference type="EMBL" id="KAL3091847.1"/>
    </source>
</evidence>
<feature type="domain" description="Fido" evidence="2">
    <location>
        <begin position="50"/>
        <end position="195"/>
    </location>
</feature>
<keyword evidence="4" id="KW-1185">Reference proteome</keyword>
<evidence type="ECO:0000256" key="1">
    <source>
        <dbReference type="PIRSR" id="PIRSR640198-1"/>
    </source>
</evidence>
<dbReference type="PANTHER" id="PTHR13504">
    <property type="entry name" value="FIDO DOMAIN-CONTAINING PROTEIN DDB_G0283145"/>
    <property type="match status" value="1"/>
</dbReference>
<dbReference type="PROSITE" id="PS51459">
    <property type="entry name" value="FIDO"/>
    <property type="match status" value="1"/>
</dbReference>
<dbReference type="Gene3D" id="1.10.3290.10">
    <property type="entry name" value="Fido-like domain"/>
    <property type="match status" value="1"/>
</dbReference>
<dbReference type="InterPro" id="IPR040198">
    <property type="entry name" value="Fido_containing"/>
</dbReference>
<gene>
    <name evidence="3" type="ORF">niasHT_027467</name>
</gene>
<evidence type="ECO:0000313" key="4">
    <source>
        <dbReference type="Proteomes" id="UP001620626"/>
    </source>
</evidence>
<evidence type="ECO:0000259" key="2">
    <source>
        <dbReference type="PROSITE" id="PS51459"/>
    </source>
</evidence>
<dbReference type="Proteomes" id="UP001620626">
    <property type="component" value="Unassembled WGS sequence"/>
</dbReference>
<dbReference type="Pfam" id="PF02661">
    <property type="entry name" value="Fic"/>
    <property type="match status" value="1"/>
</dbReference>
<comment type="caution">
    <text evidence="3">The sequence shown here is derived from an EMBL/GenBank/DDBJ whole genome shotgun (WGS) entry which is preliminary data.</text>
</comment>
<accession>A0ABD2JMJ8</accession>
<dbReference type="EMBL" id="JBICBT010000940">
    <property type="protein sequence ID" value="KAL3091847.1"/>
    <property type="molecule type" value="Genomic_DNA"/>
</dbReference>
<dbReference type="InterPro" id="IPR003812">
    <property type="entry name" value="Fido"/>
</dbReference>
<proteinExistence type="predicted"/>
<reference evidence="3 4" key="1">
    <citation type="submission" date="2024-10" db="EMBL/GenBank/DDBJ databases">
        <authorList>
            <person name="Kim D."/>
        </authorList>
    </citation>
    <scope>NUCLEOTIDE SEQUENCE [LARGE SCALE GENOMIC DNA]</scope>
    <source>
        <strain evidence="3">BH-2024</strain>
    </source>
</reference>
<dbReference type="InterPro" id="IPR036597">
    <property type="entry name" value="Fido-like_dom_sf"/>
</dbReference>
<sequence length="201" mass="22962">MSIPQQFGVAAMVAELMRQNWETWSTFDDDDLLLRLLEAEPNSFLHAPTLTIEHIFRLHHLALGAHHLWAGKFRRVNVQVGDFMIPVEWSHVPARIKGLLGWVNEEEARIREVNGAGIMELVAIFQHRIYLIIHPHRDANGRVSHLFANLLLIQRGLNTITYLPAVPAQETQYFDALVAASSHNNPMPFITVSAMIQNHNW</sequence>
<name>A0ABD2JMJ8_9BILA</name>
<dbReference type="PANTHER" id="PTHR13504:SF38">
    <property type="entry name" value="FIDO DOMAIN-CONTAINING PROTEIN"/>
    <property type="match status" value="1"/>
</dbReference>